<evidence type="ECO:0000256" key="4">
    <source>
        <dbReference type="ARBA" id="ARBA00022989"/>
    </source>
</evidence>
<dbReference type="InterPro" id="IPR015152">
    <property type="entry name" value="Growth/epo_recpt_lig-bind"/>
</dbReference>
<keyword evidence="6" id="KW-0675">Receptor</keyword>
<dbReference type="GO" id="GO:0009897">
    <property type="term" value="C:external side of plasma membrane"/>
    <property type="evidence" value="ECO:0007669"/>
    <property type="project" value="TreeGrafter"/>
</dbReference>
<keyword evidence="2 8" id="KW-0812">Transmembrane</keyword>
<feature type="transmembrane region" description="Helical" evidence="8">
    <location>
        <begin position="7"/>
        <end position="31"/>
    </location>
</feature>
<keyword evidence="7" id="KW-0325">Glycoprotein</keyword>
<protein>
    <submittedName>
        <fullName evidence="10">MPL proto-oncogene, thrombopoietin receptor</fullName>
    </submittedName>
</protein>
<dbReference type="GO" id="GO:0004896">
    <property type="term" value="F:cytokine receptor activity"/>
    <property type="evidence" value="ECO:0007669"/>
    <property type="project" value="TreeGrafter"/>
</dbReference>
<keyword evidence="5 8" id="KW-0472">Membrane</keyword>
<keyword evidence="11" id="KW-1185">Reference proteome</keyword>
<dbReference type="AlphaFoldDB" id="A0A671XVU2"/>
<dbReference type="PANTHER" id="PTHR23037:SF34">
    <property type="entry name" value="THROMBOPOIETIN RECEPTOR ISOFORM X1"/>
    <property type="match status" value="1"/>
</dbReference>
<dbReference type="Gene3D" id="2.60.40.10">
    <property type="entry name" value="Immunoglobulins"/>
    <property type="match status" value="3"/>
</dbReference>
<evidence type="ECO:0000313" key="10">
    <source>
        <dbReference type="Ensembl" id="ENSSAUP00010055303.1"/>
    </source>
</evidence>
<keyword evidence="3" id="KW-0732">Signal</keyword>
<accession>A0A671XVU2</accession>
<dbReference type="InterPro" id="IPR013783">
    <property type="entry name" value="Ig-like_fold"/>
</dbReference>
<evidence type="ECO:0000256" key="7">
    <source>
        <dbReference type="ARBA" id="ARBA00023180"/>
    </source>
</evidence>
<dbReference type="InParanoid" id="A0A671XVU2"/>
<dbReference type="SUPFAM" id="SSF49265">
    <property type="entry name" value="Fibronectin type III"/>
    <property type="match status" value="3"/>
</dbReference>
<feature type="domain" description="Growth hormone/erythropoietin receptor ligand binding" evidence="9">
    <location>
        <begin position="28"/>
        <end position="115"/>
    </location>
</feature>
<dbReference type="PANTHER" id="PTHR23037">
    <property type="entry name" value="CYTOKINE RECEPTOR"/>
    <property type="match status" value="1"/>
</dbReference>
<evidence type="ECO:0000256" key="3">
    <source>
        <dbReference type="ARBA" id="ARBA00022729"/>
    </source>
</evidence>
<comment type="subcellular location">
    <subcellularLocation>
        <location evidence="1">Membrane</location>
        <topology evidence="1">Single-pass membrane protein</topology>
    </subcellularLocation>
</comment>
<sequence>FHFTTKILITLCVIPCSCVLFVMFGADLLVLKDEQNPKCFSRTQWDGICFFETADNRTYDFFSRLRWTMCEMSQTEEGTFLHICSFPPFFFAETNLKVVEHNTNATLYNRTVYMDELILLNPPFNVSLHQTGKAGQLKVSWQSSISKYQKDDVIYKIRYSSKTLGEKTKELWFPKVQVCVQMRKACECLSGCNIFRCRTILSISSRDLLNEFFPPSFPDISTMCYTFDLQNITCQWNGSRYGEENEYKLYYKTSLSEVSGWTDWTECLADRSLTDLCSFRGDESKKFRVKLSNAPAPLSRTFYSEEFTLRNSIKTSPPSHLTGAFENGKLCLKWEAPLPSLSAHLRYEVSYRIRGAVDHVQTDCNLPPLEIKTLTFYMLYKDLNICYIFYCKNNFKSLTTLPSVQQVKPVPSLTFLTVRLFLFLFLLPRKFKLYIWPPVPNLDKVLQGYLTEINGQNWNPPLITKQCSEETIPSLVEIMSDDEVSGSGKLSEESTQLLSPEGSFLCREQVDGSPGTEVFPDYVTLNKDSVVLCPKGNKYVVEYETSVCEKEAPAVKNELFQTCNSSCADGSVCTKPCCTDFLNHSYLLLAEPADGVHCKVIATRVPGNLYTNLPCS</sequence>
<dbReference type="Pfam" id="PF09067">
    <property type="entry name" value="EpoR_lig-bind"/>
    <property type="match status" value="1"/>
</dbReference>
<evidence type="ECO:0000256" key="2">
    <source>
        <dbReference type="ARBA" id="ARBA00022692"/>
    </source>
</evidence>
<dbReference type="InterPro" id="IPR036116">
    <property type="entry name" value="FN3_sf"/>
</dbReference>
<organism evidence="10 11">
    <name type="scientific">Sparus aurata</name>
    <name type="common">Gilthead sea bream</name>
    <dbReference type="NCBI Taxonomy" id="8175"/>
    <lineage>
        <taxon>Eukaryota</taxon>
        <taxon>Metazoa</taxon>
        <taxon>Chordata</taxon>
        <taxon>Craniata</taxon>
        <taxon>Vertebrata</taxon>
        <taxon>Euteleostomi</taxon>
        <taxon>Actinopterygii</taxon>
        <taxon>Neopterygii</taxon>
        <taxon>Teleostei</taxon>
        <taxon>Neoteleostei</taxon>
        <taxon>Acanthomorphata</taxon>
        <taxon>Eupercaria</taxon>
        <taxon>Spariformes</taxon>
        <taxon>Sparidae</taxon>
        <taxon>Sparus</taxon>
    </lineage>
</organism>
<evidence type="ECO:0000256" key="5">
    <source>
        <dbReference type="ARBA" id="ARBA00023136"/>
    </source>
</evidence>
<dbReference type="OMA" id="WTECLAD"/>
<reference evidence="10" key="2">
    <citation type="submission" date="2025-08" db="UniProtKB">
        <authorList>
            <consortium name="Ensembl"/>
        </authorList>
    </citation>
    <scope>IDENTIFICATION</scope>
</reference>
<reference evidence="10" key="3">
    <citation type="submission" date="2025-09" db="UniProtKB">
        <authorList>
            <consortium name="Ensembl"/>
        </authorList>
    </citation>
    <scope>IDENTIFICATION</scope>
</reference>
<evidence type="ECO:0000313" key="11">
    <source>
        <dbReference type="Proteomes" id="UP000472265"/>
    </source>
</evidence>
<evidence type="ECO:0000256" key="8">
    <source>
        <dbReference type="SAM" id="Phobius"/>
    </source>
</evidence>
<dbReference type="Ensembl" id="ENSSAUT00010058112.1">
    <property type="protein sequence ID" value="ENSSAUP00010055303.1"/>
    <property type="gene ID" value="ENSSAUG00010022753.1"/>
</dbReference>
<name>A0A671XVU2_SPAAU</name>
<dbReference type="Proteomes" id="UP000472265">
    <property type="component" value="Chromosome 11"/>
</dbReference>
<evidence type="ECO:0000259" key="9">
    <source>
        <dbReference type="Pfam" id="PF09067"/>
    </source>
</evidence>
<proteinExistence type="predicted"/>
<dbReference type="GeneTree" id="ENSGT00940000166530"/>
<evidence type="ECO:0000256" key="1">
    <source>
        <dbReference type="ARBA" id="ARBA00004167"/>
    </source>
</evidence>
<keyword evidence="4 8" id="KW-1133">Transmembrane helix</keyword>
<reference evidence="10" key="1">
    <citation type="submission" date="2021-04" db="EMBL/GenBank/DDBJ databases">
        <authorList>
            <consortium name="Wellcome Sanger Institute Data Sharing"/>
        </authorList>
    </citation>
    <scope>NUCLEOTIDE SEQUENCE [LARGE SCALE GENOMIC DNA]</scope>
</reference>
<evidence type="ECO:0000256" key="6">
    <source>
        <dbReference type="ARBA" id="ARBA00023170"/>
    </source>
</evidence>